<evidence type="ECO:0000313" key="3">
    <source>
        <dbReference type="Proteomes" id="UP000006028"/>
    </source>
</evidence>
<reference evidence="2 3" key="1">
    <citation type="submission" date="2010-08" db="EMBL/GenBank/DDBJ databases">
        <authorList>
            <person name="Weinstock G."/>
            <person name="Sodergren E."/>
            <person name="Clifton S."/>
            <person name="Fulton L."/>
            <person name="Fulton B."/>
            <person name="Courtney L."/>
            <person name="Fronick C."/>
            <person name="Harrison M."/>
            <person name="Strong C."/>
            <person name="Farmer C."/>
            <person name="Delahaunty K."/>
            <person name="Markovic C."/>
            <person name="Hall O."/>
            <person name="Minx P."/>
            <person name="Tomlinson C."/>
            <person name="Mitreva M."/>
            <person name="Hou S."/>
            <person name="Chen J."/>
            <person name="Wollam A."/>
            <person name="Pepin K.H."/>
            <person name="Johnson M."/>
            <person name="Bhonagiri V."/>
            <person name="Zhang X."/>
            <person name="Suruliraj S."/>
            <person name="Warren W."/>
            <person name="Chinwalla A."/>
            <person name="Mardis E.R."/>
            <person name="Wilson R.K."/>
        </authorList>
    </citation>
    <scope>NUCLEOTIDE SEQUENCE [LARGE SCALE GENOMIC DNA]</scope>
    <source>
        <strain evidence="2 3">KLE1255</strain>
    </source>
</reference>
<dbReference type="BioCyc" id="FCF748224-HMP:GTSS-346-MONOMER"/>
<accession>E2ZKZ2</accession>
<gene>
    <name evidence="2" type="ORF">HMPREF9436_02345</name>
</gene>
<sequence>MLGGVCFQGASGIDPLSQGIRPASSPERGAFLPTFPIAPKPLPLGRGDIAQR</sequence>
<dbReference type="AlphaFoldDB" id="E2ZKZ2"/>
<protein>
    <submittedName>
        <fullName evidence="2">Uncharacterized protein</fullName>
    </submittedName>
</protein>
<name>E2ZKZ2_9FIRM</name>
<proteinExistence type="predicted"/>
<dbReference type="EMBL" id="AECU01000179">
    <property type="protein sequence ID" value="EFQ06141.1"/>
    <property type="molecule type" value="Genomic_DNA"/>
</dbReference>
<organism evidence="2 3">
    <name type="scientific">Faecalibacterium cf. prausnitzii KLE1255</name>
    <dbReference type="NCBI Taxonomy" id="748224"/>
    <lineage>
        <taxon>Bacteria</taxon>
        <taxon>Bacillati</taxon>
        <taxon>Bacillota</taxon>
        <taxon>Clostridia</taxon>
        <taxon>Eubacteriales</taxon>
        <taxon>Oscillospiraceae</taxon>
        <taxon>Faecalibacterium</taxon>
    </lineage>
</organism>
<dbReference type="HOGENOM" id="CLU_3080040_0_0_9"/>
<comment type="caution">
    <text evidence="2">The sequence shown here is derived from an EMBL/GenBank/DDBJ whole genome shotgun (WGS) entry which is preliminary data.</text>
</comment>
<evidence type="ECO:0000256" key="1">
    <source>
        <dbReference type="SAM" id="MobiDB-lite"/>
    </source>
</evidence>
<dbReference type="Proteomes" id="UP000006028">
    <property type="component" value="Unassembled WGS sequence"/>
</dbReference>
<evidence type="ECO:0000313" key="2">
    <source>
        <dbReference type="EMBL" id="EFQ06141.1"/>
    </source>
</evidence>
<feature type="region of interest" description="Disordered" evidence="1">
    <location>
        <begin position="16"/>
        <end position="52"/>
    </location>
</feature>